<dbReference type="SFLD" id="SFLDG01062">
    <property type="entry name" value="methyltransferase_(Class_A)"/>
    <property type="match status" value="1"/>
</dbReference>
<dbReference type="InterPro" id="IPR007197">
    <property type="entry name" value="rSAM"/>
</dbReference>
<keyword evidence="3" id="KW-0004">4Fe-4S</keyword>
<evidence type="ECO:0000313" key="13">
    <source>
        <dbReference type="EMBL" id="PKM91403.1"/>
    </source>
</evidence>
<dbReference type="SUPFAM" id="SSF102114">
    <property type="entry name" value="Radical SAM enzymes"/>
    <property type="match status" value="1"/>
</dbReference>
<dbReference type="PROSITE" id="PS51918">
    <property type="entry name" value="RADICAL_SAM"/>
    <property type="match status" value="1"/>
</dbReference>
<reference evidence="13 14" key="1">
    <citation type="journal article" date="2017" name="ISME J.">
        <title>Potential for microbial H2 and metal transformations associated with novel bacteria and archaea in deep terrestrial subsurface sediments.</title>
        <authorList>
            <person name="Hernsdorf A.W."/>
            <person name="Amano Y."/>
            <person name="Miyakawa K."/>
            <person name="Ise K."/>
            <person name="Suzuki Y."/>
            <person name="Anantharaman K."/>
            <person name="Probst A."/>
            <person name="Burstein D."/>
            <person name="Thomas B.C."/>
            <person name="Banfield J.F."/>
        </authorList>
    </citation>
    <scope>NUCLEOTIDE SEQUENCE [LARGE SCALE GENOMIC DNA]</scope>
    <source>
        <strain evidence="13">HGW-Falkowbacteria-1</strain>
    </source>
</reference>
<evidence type="ECO:0000256" key="2">
    <source>
        <dbReference type="ARBA" id="ARBA00004496"/>
    </source>
</evidence>
<dbReference type="EMBL" id="PHAI01000002">
    <property type="protein sequence ID" value="PKM91403.1"/>
    <property type="molecule type" value="Genomic_DNA"/>
</dbReference>
<evidence type="ECO:0000256" key="11">
    <source>
        <dbReference type="ARBA" id="ARBA00023014"/>
    </source>
</evidence>
<dbReference type="PANTHER" id="PTHR30544:SF5">
    <property type="entry name" value="RADICAL SAM CORE DOMAIN-CONTAINING PROTEIN"/>
    <property type="match status" value="1"/>
</dbReference>
<keyword evidence="9" id="KW-0479">Metal-binding</keyword>
<comment type="cofactor">
    <cofactor evidence="1">
        <name>[4Fe-4S] cluster</name>
        <dbReference type="ChEBI" id="CHEBI:49883"/>
    </cofactor>
</comment>
<keyword evidence="6 13" id="KW-0489">Methyltransferase</keyword>
<gene>
    <name evidence="13" type="primary">rlmN</name>
    <name evidence="13" type="ORF">CVU82_02285</name>
</gene>
<evidence type="ECO:0000256" key="1">
    <source>
        <dbReference type="ARBA" id="ARBA00001966"/>
    </source>
</evidence>
<dbReference type="PANTHER" id="PTHR30544">
    <property type="entry name" value="23S RRNA METHYLTRANSFERASE"/>
    <property type="match status" value="1"/>
</dbReference>
<evidence type="ECO:0000259" key="12">
    <source>
        <dbReference type="PROSITE" id="PS51918"/>
    </source>
</evidence>
<sequence length="348" mass="39908">MTLDILKEALNGKPNFRLKQSIKLVFQDLIEDWNEASVFSLDLRNELIEKVSLKIEADMFLSDDKKSGKAIIKLKDDLKVETALMSHKNGRNTICVSSQIGCPLACKFCSTGQMGFKRNLDHNEILLQVLFWSRYLKARNEKVTNIVFMGMGEPFLNYNNVFLAIKFLNDKDFFNISSRKISISTVGLIREIKKMAGEKYRVNLAISLHASNDKTRNRLIPNAESDSIAKILEAVDFYIKKTGRKVMFEYLMIKDVNDSFKDAKSLATLMRKPLYFVNLIKYNENGAFKSSDDKIIKNFKNILQKEKVEVIERYRINQDVLGACGQLALKNPIKHKKIVNSNETIDIV</sequence>
<proteinExistence type="predicted"/>
<dbReference type="InterPro" id="IPR058240">
    <property type="entry name" value="rSAM_sf"/>
</dbReference>
<evidence type="ECO:0000313" key="14">
    <source>
        <dbReference type="Proteomes" id="UP000233517"/>
    </source>
</evidence>
<dbReference type="CDD" id="cd01335">
    <property type="entry name" value="Radical_SAM"/>
    <property type="match status" value="1"/>
</dbReference>
<accession>A0A2N2E9I3</accession>
<dbReference type="Proteomes" id="UP000233517">
    <property type="component" value="Unassembled WGS sequence"/>
</dbReference>
<dbReference type="InterPro" id="IPR040072">
    <property type="entry name" value="Methyltransferase_A"/>
</dbReference>
<evidence type="ECO:0000256" key="5">
    <source>
        <dbReference type="ARBA" id="ARBA00022552"/>
    </source>
</evidence>
<dbReference type="AlphaFoldDB" id="A0A2N2E9I3"/>
<dbReference type="InterPro" id="IPR027492">
    <property type="entry name" value="RNA_MTrfase_RlmN"/>
</dbReference>
<evidence type="ECO:0000256" key="8">
    <source>
        <dbReference type="ARBA" id="ARBA00022691"/>
    </source>
</evidence>
<dbReference type="Gene3D" id="3.20.20.70">
    <property type="entry name" value="Aldolase class I"/>
    <property type="match status" value="1"/>
</dbReference>
<dbReference type="InterPro" id="IPR013785">
    <property type="entry name" value="Aldolase_TIM"/>
</dbReference>
<feature type="domain" description="Radical SAM core" evidence="12">
    <location>
        <begin position="88"/>
        <end position="321"/>
    </location>
</feature>
<dbReference type="GO" id="GO:0046872">
    <property type="term" value="F:metal ion binding"/>
    <property type="evidence" value="ECO:0007669"/>
    <property type="project" value="UniProtKB-KW"/>
</dbReference>
<evidence type="ECO:0000256" key="6">
    <source>
        <dbReference type="ARBA" id="ARBA00022603"/>
    </source>
</evidence>
<dbReference type="InterPro" id="IPR004383">
    <property type="entry name" value="rRNA_lsu_MTrfase_RlmN/Cfr"/>
</dbReference>
<dbReference type="GO" id="GO:0051539">
    <property type="term" value="F:4 iron, 4 sulfur cluster binding"/>
    <property type="evidence" value="ECO:0007669"/>
    <property type="project" value="UniProtKB-KW"/>
</dbReference>
<dbReference type="Pfam" id="PF04055">
    <property type="entry name" value="Radical_SAM"/>
    <property type="match status" value="1"/>
</dbReference>
<comment type="caution">
    <text evidence="13">The sequence shown here is derived from an EMBL/GenBank/DDBJ whole genome shotgun (WGS) entry which is preliminary data.</text>
</comment>
<evidence type="ECO:0000256" key="10">
    <source>
        <dbReference type="ARBA" id="ARBA00023004"/>
    </source>
</evidence>
<dbReference type="GO" id="GO:0070475">
    <property type="term" value="P:rRNA base methylation"/>
    <property type="evidence" value="ECO:0007669"/>
    <property type="project" value="InterPro"/>
</dbReference>
<keyword evidence="4" id="KW-0963">Cytoplasm</keyword>
<dbReference type="GO" id="GO:0008173">
    <property type="term" value="F:RNA methyltransferase activity"/>
    <property type="evidence" value="ECO:0007669"/>
    <property type="project" value="InterPro"/>
</dbReference>
<evidence type="ECO:0000256" key="4">
    <source>
        <dbReference type="ARBA" id="ARBA00022490"/>
    </source>
</evidence>
<evidence type="ECO:0000256" key="3">
    <source>
        <dbReference type="ARBA" id="ARBA00022485"/>
    </source>
</evidence>
<dbReference type="SFLD" id="SFLDS00029">
    <property type="entry name" value="Radical_SAM"/>
    <property type="match status" value="1"/>
</dbReference>
<keyword evidence="8" id="KW-0949">S-adenosyl-L-methionine</keyword>
<dbReference type="FunFam" id="3.20.20.70:FF:000014">
    <property type="entry name" value="Probable dual-specificity RNA methyltransferase RlmN"/>
    <property type="match status" value="1"/>
</dbReference>
<organism evidence="13 14">
    <name type="scientific">Candidatus Falkowbacteria bacterium HGW-Falkowbacteria-1</name>
    <dbReference type="NCBI Taxonomy" id="2013768"/>
    <lineage>
        <taxon>Bacteria</taxon>
        <taxon>Candidatus Falkowiibacteriota</taxon>
    </lineage>
</organism>
<evidence type="ECO:0000256" key="7">
    <source>
        <dbReference type="ARBA" id="ARBA00022679"/>
    </source>
</evidence>
<comment type="subcellular location">
    <subcellularLocation>
        <location evidence="2">Cytoplasm</location>
    </subcellularLocation>
</comment>
<protein>
    <submittedName>
        <fullName evidence="13">23S rRNA (Adenine(2503)-C(2))-methyltransferase RlmN</fullName>
    </submittedName>
</protein>
<dbReference type="SFLD" id="SFLDF00275">
    <property type="entry name" value="adenosine_C2_methyltransferase"/>
    <property type="match status" value="1"/>
</dbReference>
<name>A0A2N2E9I3_9BACT</name>
<dbReference type="NCBIfam" id="TIGR00048">
    <property type="entry name" value="rRNA_mod_RlmN"/>
    <property type="match status" value="1"/>
</dbReference>
<evidence type="ECO:0000256" key="9">
    <source>
        <dbReference type="ARBA" id="ARBA00022723"/>
    </source>
</evidence>
<keyword evidence="10" id="KW-0408">Iron</keyword>
<dbReference type="PIRSF" id="PIRSF006004">
    <property type="entry name" value="CHP00048"/>
    <property type="match status" value="1"/>
</dbReference>
<dbReference type="GO" id="GO:0005737">
    <property type="term" value="C:cytoplasm"/>
    <property type="evidence" value="ECO:0007669"/>
    <property type="project" value="UniProtKB-SubCell"/>
</dbReference>
<keyword evidence="11" id="KW-0411">Iron-sulfur</keyword>
<dbReference type="GO" id="GO:0030488">
    <property type="term" value="P:tRNA methylation"/>
    <property type="evidence" value="ECO:0007669"/>
    <property type="project" value="InterPro"/>
</dbReference>
<keyword evidence="7 13" id="KW-0808">Transferase</keyword>
<keyword evidence="5" id="KW-0698">rRNA processing</keyword>